<dbReference type="InterPro" id="IPR036429">
    <property type="entry name" value="SpoA-like_sf"/>
</dbReference>
<sequence length="98" mass="10187">MSEVVLEDVSNLEEGLGAKPISGNFDKILNSVEVELEVIVGSAKVELGKLVNGEVGSVVTLDQAIGDPVVLKCDGQEVGRGVLVADGTRLAVKIVEND</sequence>
<keyword evidence="3" id="KW-0282">Flagellum</keyword>
<feature type="domain" description="Flagellar motor switch protein FliN-like C-terminal" evidence="2">
    <location>
        <begin position="29"/>
        <end position="96"/>
    </location>
</feature>
<proteinExistence type="inferred from homology"/>
<dbReference type="PRINTS" id="PR00956">
    <property type="entry name" value="FLGMOTORFLIN"/>
</dbReference>
<keyword evidence="4" id="KW-1185">Reference proteome</keyword>
<reference evidence="3 4" key="1">
    <citation type="submission" date="2020-12" db="EMBL/GenBank/DDBJ databases">
        <title>Oil enriched cultivation method for isolating marine PHA-producing bacteria.</title>
        <authorList>
            <person name="Zheng W."/>
            <person name="Yu S."/>
            <person name="Huang Y."/>
        </authorList>
    </citation>
    <scope>NUCLEOTIDE SEQUENCE [LARGE SCALE GENOMIC DNA]</scope>
    <source>
        <strain evidence="3 4">SN0-2</strain>
    </source>
</reference>
<evidence type="ECO:0000313" key="3">
    <source>
        <dbReference type="EMBL" id="MBN8432145.1"/>
    </source>
</evidence>
<accession>A0ABS3EA21</accession>
<dbReference type="InterPro" id="IPR001172">
    <property type="entry name" value="FliN_T3SS_HrcQb"/>
</dbReference>
<dbReference type="Proteomes" id="UP000664293">
    <property type="component" value="Unassembled WGS sequence"/>
</dbReference>
<dbReference type="InterPro" id="IPR001543">
    <property type="entry name" value="FliN-like_C"/>
</dbReference>
<keyword evidence="3" id="KW-0969">Cilium</keyword>
<dbReference type="PANTHER" id="PTHR30034">
    <property type="entry name" value="FLAGELLAR MOTOR SWITCH PROTEIN FLIM"/>
    <property type="match status" value="1"/>
</dbReference>
<dbReference type="RefSeq" id="WP_207003437.1">
    <property type="nucleotide sequence ID" value="NZ_JAEKJR010000002.1"/>
</dbReference>
<protein>
    <submittedName>
        <fullName evidence="3">FliM/FliN family flagellar motor switch protein</fullName>
    </submittedName>
</protein>
<evidence type="ECO:0000259" key="2">
    <source>
        <dbReference type="Pfam" id="PF01052"/>
    </source>
</evidence>
<keyword evidence="3" id="KW-0966">Cell projection</keyword>
<dbReference type="SUPFAM" id="SSF101801">
    <property type="entry name" value="Surface presentation of antigens (SPOA)"/>
    <property type="match status" value="1"/>
</dbReference>
<organism evidence="3 4">
    <name type="scientific">Microbulbifer salipaludis</name>
    <dbReference type="NCBI Taxonomy" id="187980"/>
    <lineage>
        <taxon>Bacteria</taxon>
        <taxon>Pseudomonadati</taxon>
        <taxon>Pseudomonadota</taxon>
        <taxon>Gammaproteobacteria</taxon>
        <taxon>Cellvibrionales</taxon>
        <taxon>Microbulbiferaceae</taxon>
        <taxon>Microbulbifer</taxon>
    </lineage>
</organism>
<dbReference type="Gene3D" id="2.30.330.10">
    <property type="entry name" value="SpoA-like"/>
    <property type="match status" value="1"/>
</dbReference>
<comment type="similarity">
    <text evidence="1">Belongs to the FliN/MopA/SpaO family.</text>
</comment>
<dbReference type="Pfam" id="PF01052">
    <property type="entry name" value="FliMN_C"/>
    <property type="match status" value="1"/>
</dbReference>
<dbReference type="PANTHER" id="PTHR30034:SF6">
    <property type="entry name" value="YOP PROTEINS TRANSLOCATION PROTEIN Q"/>
    <property type="match status" value="1"/>
</dbReference>
<name>A0ABS3EA21_9GAMM</name>
<comment type="caution">
    <text evidence="3">The sequence shown here is derived from an EMBL/GenBank/DDBJ whole genome shotgun (WGS) entry which is preliminary data.</text>
</comment>
<dbReference type="EMBL" id="JAEKJR010000002">
    <property type="protein sequence ID" value="MBN8432145.1"/>
    <property type="molecule type" value="Genomic_DNA"/>
</dbReference>
<gene>
    <name evidence="3" type="ORF">JF535_14935</name>
</gene>
<evidence type="ECO:0000256" key="1">
    <source>
        <dbReference type="ARBA" id="ARBA00009226"/>
    </source>
</evidence>
<evidence type="ECO:0000313" key="4">
    <source>
        <dbReference type="Proteomes" id="UP000664293"/>
    </source>
</evidence>